<reference evidence="1 3" key="1">
    <citation type="journal article" date="2012" name="Nature">
        <title>Algal genomes reveal evolutionary mosaicism and the fate of nucleomorphs.</title>
        <authorList>
            <consortium name="DOE Joint Genome Institute"/>
            <person name="Curtis B.A."/>
            <person name="Tanifuji G."/>
            <person name="Burki F."/>
            <person name="Gruber A."/>
            <person name="Irimia M."/>
            <person name="Maruyama S."/>
            <person name="Arias M.C."/>
            <person name="Ball S.G."/>
            <person name="Gile G.H."/>
            <person name="Hirakawa Y."/>
            <person name="Hopkins J.F."/>
            <person name="Kuo A."/>
            <person name="Rensing S.A."/>
            <person name="Schmutz J."/>
            <person name="Symeonidi A."/>
            <person name="Elias M."/>
            <person name="Eveleigh R.J."/>
            <person name="Herman E.K."/>
            <person name="Klute M.J."/>
            <person name="Nakayama T."/>
            <person name="Obornik M."/>
            <person name="Reyes-Prieto A."/>
            <person name="Armbrust E.V."/>
            <person name="Aves S.J."/>
            <person name="Beiko R.G."/>
            <person name="Coutinho P."/>
            <person name="Dacks J.B."/>
            <person name="Durnford D.G."/>
            <person name="Fast N.M."/>
            <person name="Green B.R."/>
            <person name="Grisdale C.J."/>
            <person name="Hempel F."/>
            <person name="Henrissat B."/>
            <person name="Hoppner M.P."/>
            <person name="Ishida K."/>
            <person name="Kim E."/>
            <person name="Koreny L."/>
            <person name="Kroth P.G."/>
            <person name="Liu Y."/>
            <person name="Malik S.B."/>
            <person name="Maier U.G."/>
            <person name="McRose D."/>
            <person name="Mock T."/>
            <person name="Neilson J.A."/>
            <person name="Onodera N.T."/>
            <person name="Poole A.M."/>
            <person name="Pritham E.J."/>
            <person name="Richards T.A."/>
            <person name="Rocap G."/>
            <person name="Roy S.W."/>
            <person name="Sarai C."/>
            <person name="Schaack S."/>
            <person name="Shirato S."/>
            <person name="Slamovits C.H."/>
            <person name="Spencer D.F."/>
            <person name="Suzuki S."/>
            <person name="Worden A.Z."/>
            <person name="Zauner S."/>
            <person name="Barry K."/>
            <person name="Bell C."/>
            <person name="Bharti A.K."/>
            <person name="Crow J.A."/>
            <person name="Grimwood J."/>
            <person name="Kramer R."/>
            <person name="Lindquist E."/>
            <person name="Lucas S."/>
            <person name="Salamov A."/>
            <person name="McFadden G.I."/>
            <person name="Lane C.E."/>
            <person name="Keeling P.J."/>
            <person name="Gray M.W."/>
            <person name="Grigoriev I.V."/>
            <person name="Archibald J.M."/>
        </authorList>
    </citation>
    <scope>NUCLEOTIDE SEQUENCE</scope>
    <source>
        <strain evidence="1 3">CCMP2712</strain>
    </source>
</reference>
<dbReference type="EMBL" id="JH992973">
    <property type="protein sequence ID" value="EKX52020.1"/>
    <property type="molecule type" value="Genomic_DNA"/>
</dbReference>
<name>L1JUY5_GUITC</name>
<dbReference type="PaxDb" id="55529-EKX52020"/>
<keyword evidence="3" id="KW-1185">Reference proteome</keyword>
<organism evidence="1">
    <name type="scientific">Guillardia theta (strain CCMP2712)</name>
    <name type="common">Cryptophyte</name>
    <dbReference type="NCBI Taxonomy" id="905079"/>
    <lineage>
        <taxon>Eukaryota</taxon>
        <taxon>Cryptophyceae</taxon>
        <taxon>Pyrenomonadales</taxon>
        <taxon>Geminigeraceae</taxon>
        <taxon>Guillardia</taxon>
    </lineage>
</organism>
<dbReference type="AlphaFoldDB" id="L1JUY5"/>
<protein>
    <submittedName>
        <fullName evidence="1 2">Uncharacterized protein</fullName>
    </submittedName>
</protein>
<evidence type="ECO:0000313" key="1">
    <source>
        <dbReference type="EMBL" id="EKX52020.1"/>
    </source>
</evidence>
<gene>
    <name evidence="1" type="ORF">GUITHDRAFT_101932</name>
</gene>
<evidence type="ECO:0000313" key="3">
    <source>
        <dbReference type="Proteomes" id="UP000011087"/>
    </source>
</evidence>
<sequence length="265" mass="30048">MQHSANESRETFNADIREYMLGKERLNNRARLPELITDVPTLQTQVALLLRLDRQKEEDLLKLSKEYDTCKDKEKTLECTLWLDWLLVQMDGLNAERTKISLAINRLHEAQKMVSILQDGHQAQYGCHVTSEHDRAGSVISTSEKDVRILQDIGEDDVFKLDEIDSSTDETARSSTSQDRLAPLRQEFSSFLSEGSKKMPSSSSSSISSSISSSAMDQLGQLSSLLSNLQFTPRSKSSSHKSLMYFEGDQSTDLRLESGRRRYVF</sequence>
<dbReference type="HOGENOM" id="CLU_1051503_0_0_1"/>
<accession>L1JUY5</accession>
<reference evidence="2" key="3">
    <citation type="submission" date="2015-06" db="UniProtKB">
        <authorList>
            <consortium name="EnsemblProtists"/>
        </authorList>
    </citation>
    <scope>IDENTIFICATION</scope>
</reference>
<proteinExistence type="predicted"/>
<dbReference type="RefSeq" id="XP_005839000.1">
    <property type="nucleotide sequence ID" value="XM_005838943.1"/>
</dbReference>
<evidence type="ECO:0000313" key="2">
    <source>
        <dbReference type="EnsemblProtists" id="EKX52020"/>
    </source>
</evidence>
<dbReference type="GeneID" id="17308919"/>
<dbReference type="EnsemblProtists" id="EKX52020">
    <property type="protein sequence ID" value="EKX52020"/>
    <property type="gene ID" value="GUITHDRAFT_101932"/>
</dbReference>
<dbReference type="Proteomes" id="UP000011087">
    <property type="component" value="Unassembled WGS sequence"/>
</dbReference>
<reference evidence="3" key="2">
    <citation type="submission" date="2012-11" db="EMBL/GenBank/DDBJ databases">
        <authorList>
            <person name="Kuo A."/>
            <person name="Curtis B.A."/>
            <person name="Tanifuji G."/>
            <person name="Burki F."/>
            <person name="Gruber A."/>
            <person name="Irimia M."/>
            <person name="Maruyama S."/>
            <person name="Arias M.C."/>
            <person name="Ball S.G."/>
            <person name="Gile G.H."/>
            <person name="Hirakawa Y."/>
            <person name="Hopkins J.F."/>
            <person name="Rensing S.A."/>
            <person name="Schmutz J."/>
            <person name="Symeonidi A."/>
            <person name="Elias M."/>
            <person name="Eveleigh R.J."/>
            <person name="Herman E.K."/>
            <person name="Klute M.J."/>
            <person name="Nakayama T."/>
            <person name="Obornik M."/>
            <person name="Reyes-Prieto A."/>
            <person name="Armbrust E.V."/>
            <person name="Aves S.J."/>
            <person name="Beiko R.G."/>
            <person name="Coutinho P."/>
            <person name="Dacks J.B."/>
            <person name="Durnford D.G."/>
            <person name="Fast N.M."/>
            <person name="Green B.R."/>
            <person name="Grisdale C."/>
            <person name="Hempe F."/>
            <person name="Henrissat B."/>
            <person name="Hoppner M.P."/>
            <person name="Ishida K.-I."/>
            <person name="Kim E."/>
            <person name="Koreny L."/>
            <person name="Kroth P.G."/>
            <person name="Liu Y."/>
            <person name="Malik S.-B."/>
            <person name="Maier U.G."/>
            <person name="McRose D."/>
            <person name="Mock T."/>
            <person name="Neilson J.A."/>
            <person name="Onodera N.T."/>
            <person name="Poole A.M."/>
            <person name="Pritham E.J."/>
            <person name="Richards T.A."/>
            <person name="Rocap G."/>
            <person name="Roy S.W."/>
            <person name="Sarai C."/>
            <person name="Schaack S."/>
            <person name="Shirato S."/>
            <person name="Slamovits C.H."/>
            <person name="Spencer D.F."/>
            <person name="Suzuki S."/>
            <person name="Worden A.Z."/>
            <person name="Zauner S."/>
            <person name="Barry K."/>
            <person name="Bell C."/>
            <person name="Bharti A.K."/>
            <person name="Crow J.A."/>
            <person name="Grimwood J."/>
            <person name="Kramer R."/>
            <person name="Lindquist E."/>
            <person name="Lucas S."/>
            <person name="Salamov A."/>
            <person name="McFadden G.I."/>
            <person name="Lane C.E."/>
            <person name="Keeling P.J."/>
            <person name="Gray M.W."/>
            <person name="Grigoriev I.V."/>
            <person name="Archibald J.M."/>
        </authorList>
    </citation>
    <scope>NUCLEOTIDE SEQUENCE</scope>
    <source>
        <strain evidence="3">CCMP2712</strain>
    </source>
</reference>
<dbReference type="KEGG" id="gtt:GUITHDRAFT_101932"/>